<evidence type="ECO:0000313" key="5">
    <source>
        <dbReference type="Proteomes" id="UP000799291"/>
    </source>
</evidence>
<organism evidence="4 5">
    <name type="scientific">Lentithecium fluviatile CBS 122367</name>
    <dbReference type="NCBI Taxonomy" id="1168545"/>
    <lineage>
        <taxon>Eukaryota</taxon>
        <taxon>Fungi</taxon>
        <taxon>Dikarya</taxon>
        <taxon>Ascomycota</taxon>
        <taxon>Pezizomycotina</taxon>
        <taxon>Dothideomycetes</taxon>
        <taxon>Pleosporomycetidae</taxon>
        <taxon>Pleosporales</taxon>
        <taxon>Massarineae</taxon>
        <taxon>Lentitheciaceae</taxon>
        <taxon>Lentithecium</taxon>
    </lineage>
</organism>
<dbReference type="InterPro" id="IPR036770">
    <property type="entry name" value="Ankyrin_rpt-contain_sf"/>
</dbReference>
<dbReference type="Gene3D" id="1.25.40.20">
    <property type="entry name" value="Ankyrin repeat-containing domain"/>
    <property type="match status" value="1"/>
</dbReference>
<dbReference type="PANTHER" id="PTHR24148:SF64">
    <property type="entry name" value="HETEROKARYON INCOMPATIBILITY DOMAIN-CONTAINING PROTEIN"/>
    <property type="match status" value="1"/>
</dbReference>
<dbReference type="InterPro" id="IPR002110">
    <property type="entry name" value="Ankyrin_rpt"/>
</dbReference>
<dbReference type="OrthoDB" id="3548654at2759"/>
<feature type="repeat" description="ANK" evidence="1">
    <location>
        <begin position="310"/>
        <end position="342"/>
    </location>
</feature>
<dbReference type="Pfam" id="PF06985">
    <property type="entry name" value="HET"/>
    <property type="match status" value="1"/>
</dbReference>
<reference evidence="4" key="1">
    <citation type="journal article" date="2020" name="Stud. Mycol.">
        <title>101 Dothideomycetes genomes: a test case for predicting lifestyles and emergence of pathogens.</title>
        <authorList>
            <person name="Haridas S."/>
            <person name="Albert R."/>
            <person name="Binder M."/>
            <person name="Bloem J."/>
            <person name="Labutti K."/>
            <person name="Salamov A."/>
            <person name="Andreopoulos B."/>
            <person name="Baker S."/>
            <person name="Barry K."/>
            <person name="Bills G."/>
            <person name="Bluhm B."/>
            <person name="Cannon C."/>
            <person name="Castanera R."/>
            <person name="Culley D."/>
            <person name="Daum C."/>
            <person name="Ezra D."/>
            <person name="Gonzalez J."/>
            <person name="Henrissat B."/>
            <person name="Kuo A."/>
            <person name="Liang C."/>
            <person name="Lipzen A."/>
            <person name="Lutzoni F."/>
            <person name="Magnuson J."/>
            <person name="Mondo S."/>
            <person name="Nolan M."/>
            <person name="Ohm R."/>
            <person name="Pangilinan J."/>
            <person name="Park H.-J."/>
            <person name="Ramirez L."/>
            <person name="Alfaro M."/>
            <person name="Sun H."/>
            <person name="Tritt A."/>
            <person name="Yoshinaga Y."/>
            <person name="Zwiers L.-H."/>
            <person name="Turgeon B."/>
            <person name="Goodwin S."/>
            <person name="Spatafora J."/>
            <person name="Crous P."/>
            <person name="Grigoriev I."/>
        </authorList>
    </citation>
    <scope>NUCLEOTIDE SEQUENCE</scope>
    <source>
        <strain evidence="4">CBS 122367</strain>
    </source>
</reference>
<feature type="compositionally biased region" description="Basic and acidic residues" evidence="2">
    <location>
        <begin position="1023"/>
        <end position="1048"/>
    </location>
</feature>
<evidence type="ECO:0000313" key="4">
    <source>
        <dbReference type="EMBL" id="KAF2677064.1"/>
    </source>
</evidence>
<dbReference type="PROSITE" id="PS50297">
    <property type="entry name" value="ANK_REP_REGION"/>
    <property type="match status" value="1"/>
</dbReference>
<feature type="domain" description="Heterokaryon incompatibility" evidence="3">
    <location>
        <begin position="394"/>
        <end position="507"/>
    </location>
</feature>
<dbReference type="InterPro" id="IPR052895">
    <property type="entry name" value="HetReg/Transcr_Mod"/>
</dbReference>
<dbReference type="InterPro" id="IPR010730">
    <property type="entry name" value="HET"/>
</dbReference>
<sequence>MRYTFPWSFRFLQPTTKGLAIDLEMWTAKPLMELVTGQHNASIMQILTLLIVVVQGHGRQFIRALPSIGILLGRTFTIFDIGTGGKLFIYGTSQSPEDLRREREDARTIEVRRGRGGYTEKGFLVRSQDTDFLCDVWESPYLRLRPETSLPELRIQKGETMTPYTYTPLPTPTSIRVLRFPKLDPTSGKLSTSFRIIDLAHNPKPLYHALSYTWGNPHADGPFFANNYVTQTSRYATQDSIIVDGHILAVNRNLHDALLSMKPDYWRRFCNSRTKRMRSQLHFAVLLRRVGYMRALVKSGVDLDLVDDSAGWTPLMYAAASGEAEMVRMLLAAGADVTVAAENGETARKAAMRNGWEEIAGWVEDAAKMDLKQRRDKFGSGKKDAGGLDEDGPDRWIWIDQLCINQEDLKERGAQVSMMGDIYSGAFWTLVWLGAADDHTATALQAINKLMDAEGDLVNSDILPYIEDQPESVYAAAKIPYISEAEWDALAALFQRQYFRRMWVVQENLLSQTTLGLCGDIELPWRQLCDVAQQLYIRQVVIGRPTSAKYIDNGRGEAALQVEYRASQLVQWSDRWLNGERAANPKPCNLGTLVGDCWTFRATDARDKIFGFYGLFNLQEKRKVKQEGRDEKAGGKVAQMGGAIRDGTAAPKDRWIADYSKPTAQVFAEATKTILKEAGDLGILADVIDVSLKQTVDLPSWSPDFSVPFTNALPFQHNASESTDPYPVPDLSDDPINWSRLPVSVRKLDSVMQIGPTTSGPGDTTIYFSREWVSLALLLPTPYQDTGLSRTEVLWRTLTADSAITGARPAPVDYGSAFRELVSTMICLAAREEAQRFAQIEPEEGKVLRLPECPTPSLEIAVEHVKTTWQNPVFTKMNKAELLNEFGEVGQNLSGERWQGLVFVLMGLHVLALTEMEGEDAKEESRGRVETGSKLFTPTLDQILAFEEQIALNELSKENGGGVKLLPGNNELLHVLRRTMGRRRLFVTNDRLLGIGPAGMREGDCVVLIRGFGSPVVVREVRGENGRETEEKSNEGKEELEADQKEVNKSAQTEESSGSQGSEEWEFIGQAFVFGVLNEDDAGVRAQWERIRLV</sequence>
<dbReference type="SUPFAM" id="SSF48403">
    <property type="entry name" value="Ankyrin repeat"/>
    <property type="match status" value="1"/>
</dbReference>
<name>A0A6G1IFR2_9PLEO</name>
<feature type="region of interest" description="Disordered" evidence="2">
    <location>
        <begin position="1023"/>
        <end position="1063"/>
    </location>
</feature>
<proteinExistence type="predicted"/>
<dbReference type="Proteomes" id="UP000799291">
    <property type="component" value="Unassembled WGS sequence"/>
</dbReference>
<gene>
    <name evidence="4" type="ORF">K458DRAFT_492095</name>
</gene>
<feature type="compositionally biased region" description="Low complexity" evidence="2">
    <location>
        <begin position="1050"/>
        <end position="1062"/>
    </location>
</feature>
<feature type="repeat" description="ANK" evidence="1">
    <location>
        <begin position="276"/>
        <end position="308"/>
    </location>
</feature>
<keyword evidence="5" id="KW-1185">Reference proteome</keyword>
<dbReference type="AlphaFoldDB" id="A0A6G1IFR2"/>
<dbReference type="EMBL" id="MU005626">
    <property type="protein sequence ID" value="KAF2677064.1"/>
    <property type="molecule type" value="Genomic_DNA"/>
</dbReference>
<protein>
    <recommendedName>
        <fullName evidence="3">Heterokaryon incompatibility domain-containing protein</fullName>
    </recommendedName>
</protein>
<evidence type="ECO:0000256" key="1">
    <source>
        <dbReference type="PROSITE-ProRule" id="PRU00023"/>
    </source>
</evidence>
<dbReference type="PROSITE" id="PS50088">
    <property type="entry name" value="ANK_REPEAT"/>
    <property type="match status" value="2"/>
</dbReference>
<keyword evidence="1" id="KW-0040">ANK repeat</keyword>
<dbReference type="SMART" id="SM00248">
    <property type="entry name" value="ANK"/>
    <property type="match status" value="2"/>
</dbReference>
<evidence type="ECO:0000256" key="2">
    <source>
        <dbReference type="SAM" id="MobiDB-lite"/>
    </source>
</evidence>
<dbReference type="PANTHER" id="PTHR24148">
    <property type="entry name" value="ANKYRIN REPEAT DOMAIN-CONTAINING PROTEIN 39 HOMOLOG-RELATED"/>
    <property type="match status" value="1"/>
</dbReference>
<evidence type="ECO:0000259" key="3">
    <source>
        <dbReference type="Pfam" id="PF06985"/>
    </source>
</evidence>
<dbReference type="Pfam" id="PF12796">
    <property type="entry name" value="Ank_2"/>
    <property type="match status" value="1"/>
</dbReference>
<accession>A0A6G1IFR2</accession>